<dbReference type="Pfam" id="PF01139">
    <property type="entry name" value="RtcB"/>
    <property type="match status" value="1"/>
</dbReference>
<dbReference type="GO" id="GO:0003909">
    <property type="term" value="F:DNA ligase activity"/>
    <property type="evidence" value="ECO:0007669"/>
    <property type="project" value="TreeGrafter"/>
</dbReference>
<evidence type="ECO:0000256" key="3">
    <source>
        <dbReference type="ARBA" id="ARBA00022598"/>
    </source>
</evidence>
<accession>A0A0F8ZU74</accession>
<comment type="catalytic activity">
    <reaction evidence="8">
        <text>a 3'-end 3'-phospho-ribonucleotide-RNA + a 5'-end dephospho-ribonucleoside-RNA + GTP = a ribonucleotidyl-ribonucleotide-RNA + GMP + diphosphate</text>
        <dbReference type="Rhea" id="RHEA:68076"/>
        <dbReference type="Rhea" id="RHEA-COMP:10463"/>
        <dbReference type="Rhea" id="RHEA-COMP:13936"/>
        <dbReference type="Rhea" id="RHEA-COMP:17355"/>
        <dbReference type="ChEBI" id="CHEBI:33019"/>
        <dbReference type="ChEBI" id="CHEBI:37565"/>
        <dbReference type="ChEBI" id="CHEBI:58115"/>
        <dbReference type="ChEBI" id="CHEBI:83062"/>
        <dbReference type="ChEBI" id="CHEBI:138284"/>
        <dbReference type="ChEBI" id="CHEBI:173118"/>
        <dbReference type="EC" id="6.5.1.8"/>
    </reaction>
</comment>
<organism evidence="9">
    <name type="scientific">marine sediment metagenome</name>
    <dbReference type="NCBI Taxonomy" id="412755"/>
    <lineage>
        <taxon>unclassified sequences</taxon>
        <taxon>metagenomes</taxon>
        <taxon>ecological metagenomes</taxon>
    </lineage>
</organism>
<evidence type="ECO:0000256" key="7">
    <source>
        <dbReference type="ARBA" id="ARBA00023211"/>
    </source>
</evidence>
<reference evidence="9" key="1">
    <citation type="journal article" date="2015" name="Nature">
        <title>Complex archaea that bridge the gap between prokaryotes and eukaryotes.</title>
        <authorList>
            <person name="Spang A."/>
            <person name="Saw J.H."/>
            <person name="Jorgensen S.L."/>
            <person name="Zaremba-Niedzwiedzka K."/>
            <person name="Martijn J."/>
            <person name="Lind A.E."/>
            <person name="van Eijk R."/>
            <person name="Schleper C."/>
            <person name="Guy L."/>
            <person name="Ettema T.J."/>
        </authorList>
    </citation>
    <scope>NUCLEOTIDE SEQUENCE</scope>
</reference>
<sequence>VGFNHQSKKQEESLMPYDKNCHSAIFWDFISGKYPIVFKEYQSALKQIGTLGGGNHFIEIQKGSDGYIWIMLHSGTRNIGYKIAKEFHNIAKLICERYYSNIPTNELAFLPRNDDNHKSYSHAMKFALDFAKENRRIMMSDCKEIVNTHTSCVFTEEINIHHNYAQMEHHFGKNVLVHRKGATRAYKDEYGIIPGSQGTKSYIVKGLGNVESFMSCSHGAGRVMGRKQAIRELNLKDVIAELDERGILHSIRHQNDLDEAPWAYKKIDTLQEDIEKLMKSKG</sequence>
<dbReference type="Gene3D" id="3.90.1860.10">
    <property type="entry name" value="tRNA-splicing ligase RtcB"/>
    <property type="match status" value="1"/>
</dbReference>
<dbReference type="EC" id="6.5.1.8" evidence="2"/>
<dbReference type="GO" id="GO:0006396">
    <property type="term" value="P:RNA processing"/>
    <property type="evidence" value="ECO:0007669"/>
    <property type="project" value="InterPro"/>
</dbReference>
<keyword evidence="3" id="KW-0436">Ligase</keyword>
<dbReference type="GO" id="GO:0005525">
    <property type="term" value="F:GTP binding"/>
    <property type="evidence" value="ECO:0007669"/>
    <property type="project" value="UniProtKB-KW"/>
</dbReference>
<keyword evidence="6" id="KW-0342">GTP-binding</keyword>
<dbReference type="EMBL" id="LAZR01058400">
    <property type="protein sequence ID" value="KKK69974.1"/>
    <property type="molecule type" value="Genomic_DNA"/>
</dbReference>
<evidence type="ECO:0000256" key="5">
    <source>
        <dbReference type="ARBA" id="ARBA00022741"/>
    </source>
</evidence>
<dbReference type="InterPro" id="IPR052915">
    <property type="entry name" value="RtcB-like"/>
</dbReference>
<evidence type="ECO:0000256" key="2">
    <source>
        <dbReference type="ARBA" id="ARBA00012726"/>
    </source>
</evidence>
<evidence type="ECO:0000256" key="8">
    <source>
        <dbReference type="ARBA" id="ARBA00047746"/>
    </source>
</evidence>
<keyword evidence="4" id="KW-0479">Metal-binding</keyword>
<dbReference type="InterPro" id="IPR001233">
    <property type="entry name" value="RtcB"/>
</dbReference>
<dbReference type="GO" id="GO:0170057">
    <property type="term" value="F:RNA ligase (GTP) activity"/>
    <property type="evidence" value="ECO:0007669"/>
    <property type="project" value="UniProtKB-EC"/>
</dbReference>
<evidence type="ECO:0000256" key="6">
    <source>
        <dbReference type="ARBA" id="ARBA00023134"/>
    </source>
</evidence>
<dbReference type="PANTHER" id="PTHR43749">
    <property type="entry name" value="RNA-SPLICING LIGASE RTCB"/>
    <property type="match status" value="1"/>
</dbReference>
<dbReference type="GO" id="GO:0006281">
    <property type="term" value="P:DNA repair"/>
    <property type="evidence" value="ECO:0007669"/>
    <property type="project" value="TreeGrafter"/>
</dbReference>
<dbReference type="PANTHER" id="PTHR43749:SF2">
    <property type="entry name" value="RNA-SPLICING LIGASE RTCB"/>
    <property type="match status" value="1"/>
</dbReference>
<comment type="caution">
    <text evidence="9">The sequence shown here is derived from an EMBL/GenBank/DDBJ whole genome shotgun (WGS) entry which is preliminary data.</text>
</comment>
<dbReference type="AlphaFoldDB" id="A0A0F8ZU74"/>
<dbReference type="InterPro" id="IPR036025">
    <property type="entry name" value="RtcB-like_sf"/>
</dbReference>
<keyword evidence="7" id="KW-0464">Manganese</keyword>
<evidence type="ECO:0000313" key="9">
    <source>
        <dbReference type="EMBL" id="KKK69974.1"/>
    </source>
</evidence>
<name>A0A0F8ZU74_9ZZZZ</name>
<evidence type="ECO:0000256" key="4">
    <source>
        <dbReference type="ARBA" id="ARBA00022723"/>
    </source>
</evidence>
<proteinExistence type="predicted"/>
<dbReference type="GO" id="GO:0042245">
    <property type="term" value="P:RNA repair"/>
    <property type="evidence" value="ECO:0007669"/>
    <property type="project" value="TreeGrafter"/>
</dbReference>
<gene>
    <name evidence="9" type="ORF">LCGC14_2928680</name>
</gene>
<evidence type="ECO:0000256" key="1">
    <source>
        <dbReference type="ARBA" id="ARBA00001936"/>
    </source>
</evidence>
<dbReference type="SUPFAM" id="SSF103365">
    <property type="entry name" value="Hypothetical protein PH1602"/>
    <property type="match status" value="1"/>
</dbReference>
<comment type="cofactor">
    <cofactor evidence="1">
        <name>Mn(2+)</name>
        <dbReference type="ChEBI" id="CHEBI:29035"/>
    </cofactor>
</comment>
<feature type="non-terminal residue" evidence="9">
    <location>
        <position position="1"/>
    </location>
</feature>
<dbReference type="GO" id="GO:0030145">
    <property type="term" value="F:manganese ion binding"/>
    <property type="evidence" value="ECO:0007669"/>
    <property type="project" value="TreeGrafter"/>
</dbReference>
<keyword evidence="5" id="KW-0547">Nucleotide-binding</keyword>
<protein>
    <recommendedName>
        <fullName evidence="2">3'-phosphate/5'-hydroxy nucleic acid ligase</fullName>
        <ecNumber evidence="2">6.5.1.8</ecNumber>
    </recommendedName>
</protein>